<dbReference type="HOGENOM" id="CLU_3128302_0_0_1"/>
<dbReference type="EMBL" id="JH598161">
    <property type="status" value="NOT_ANNOTATED_CDS"/>
    <property type="molecule type" value="Genomic_DNA"/>
</dbReference>
<reference evidence="2" key="2">
    <citation type="submission" date="2015-06" db="UniProtKB">
        <authorList>
            <consortium name="EnsemblProtists"/>
        </authorList>
    </citation>
    <scope>IDENTIFICATION</scope>
    <source>
        <strain evidence="2">Emoy2</strain>
    </source>
</reference>
<feature type="region of interest" description="Disordered" evidence="1">
    <location>
        <begin position="1"/>
        <end position="34"/>
    </location>
</feature>
<dbReference type="VEuPathDB" id="FungiDB:HpaG804338"/>
<organism evidence="2 3">
    <name type="scientific">Hyaloperonospora arabidopsidis (strain Emoy2)</name>
    <name type="common">Downy mildew agent</name>
    <name type="synonym">Peronospora arabidopsidis</name>
    <dbReference type="NCBI Taxonomy" id="559515"/>
    <lineage>
        <taxon>Eukaryota</taxon>
        <taxon>Sar</taxon>
        <taxon>Stramenopiles</taxon>
        <taxon>Oomycota</taxon>
        <taxon>Peronosporomycetes</taxon>
        <taxon>Peronosporales</taxon>
        <taxon>Peronosporaceae</taxon>
        <taxon>Hyaloperonospora</taxon>
    </lineage>
</organism>
<dbReference type="EnsemblProtists" id="HpaT804338">
    <property type="protein sequence ID" value="HpaP804338"/>
    <property type="gene ID" value="HpaG804338"/>
</dbReference>
<dbReference type="InParanoid" id="M4BDH1"/>
<name>M4BDH1_HYAAE</name>
<reference evidence="3" key="1">
    <citation type="journal article" date="2010" name="Science">
        <title>Signatures of adaptation to obligate biotrophy in the Hyaloperonospora arabidopsidis genome.</title>
        <authorList>
            <person name="Baxter L."/>
            <person name="Tripathy S."/>
            <person name="Ishaque N."/>
            <person name="Boot N."/>
            <person name="Cabral A."/>
            <person name="Kemen E."/>
            <person name="Thines M."/>
            <person name="Ah-Fong A."/>
            <person name="Anderson R."/>
            <person name="Badejoko W."/>
            <person name="Bittner-Eddy P."/>
            <person name="Boore J.L."/>
            <person name="Chibucos M.C."/>
            <person name="Coates M."/>
            <person name="Dehal P."/>
            <person name="Delehaunty K."/>
            <person name="Dong S."/>
            <person name="Downton P."/>
            <person name="Dumas B."/>
            <person name="Fabro G."/>
            <person name="Fronick C."/>
            <person name="Fuerstenberg S.I."/>
            <person name="Fulton L."/>
            <person name="Gaulin E."/>
            <person name="Govers F."/>
            <person name="Hughes L."/>
            <person name="Humphray S."/>
            <person name="Jiang R.H."/>
            <person name="Judelson H."/>
            <person name="Kamoun S."/>
            <person name="Kyung K."/>
            <person name="Meijer H."/>
            <person name="Minx P."/>
            <person name="Morris P."/>
            <person name="Nelson J."/>
            <person name="Phuntumart V."/>
            <person name="Qutob D."/>
            <person name="Rehmany A."/>
            <person name="Rougon-Cardoso A."/>
            <person name="Ryden P."/>
            <person name="Torto-Alalibo T."/>
            <person name="Studholme D."/>
            <person name="Wang Y."/>
            <person name="Win J."/>
            <person name="Wood J."/>
            <person name="Clifton S.W."/>
            <person name="Rogers J."/>
            <person name="Van den Ackerveken G."/>
            <person name="Jones J.D."/>
            <person name="McDowell J.M."/>
            <person name="Beynon J."/>
            <person name="Tyler B.M."/>
        </authorList>
    </citation>
    <scope>NUCLEOTIDE SEQUENCE [LARGE SCALE GENOMIC DNA]</scope>
    <source>
        <strain evidence="3">Emoy2</strain>
    </source>
</reference>
<evidence type="ECO:0000313" key="2">
    <source>
        <dbReference type="EnsemblProtists" id="HpaP804338"/>
    </source>
</evidence>
<proteinExistence type="predicted"/>
<evidence type="ECO:0000256" key="1">
    <source>
        <dbReference type="SAM" id="MobiDB-lite"/>
    </source>
</evidence>
<protein>
    <submittedName>
        <fullName evidence="2">Uncharacterized protein</fullName>
    </submittedName>
</protein>
<dbReference type="AlphaFoldDB" id="M4BDH1"/>
<evidence type="ECO:0000313" key="3">
    <source>
        <dbReference type="Proteomes" id="UP000011713"/>
    </source>
</evidence>
<accession>M4BDH1</accession>
<dbReference type="Proteomes" id="UP000011713">
    <property type="component" value="Unassembled WGS sequence"/>
</dbReference>
<keyword evidence="3" id="KW-1185">Reference proteome</keyword>
<sequence>MVSHEFDAQVGGLRNEALETTQKRSGETQKQGSWAGRTCEDWCTCGGGVS</sequence>